<feature type="transmembrane region" description="Helical" evidence="7">
    <location>
        <begin position="68"/>
        <end position="88"/>
    </location>
</feature>
<evidence type="ECO:0008006" key="10">
    <source>
        <dbReference type="Google" id="ProtNLM"/>
    </source>
</evidence>
<feature type="transmembrane region" description="Helical" evidence="7">
    <location>
        <begin position="207"/>
        <end position="227"/>
    </location>
</feature>
<evidence type="ECO:0000313" key="8">
    <source>
        <dbReference type="EMBL" id="VVB04694.1"/>
    </source>
</evidence>
<evidence type="ECO:0000256" key="1">
    <source>
        <dbReference type="ARBA" id="ARBA00004141"/>
    </source>
</evidence>
<proteinExistence type="inferred from homology"/>
<dbReference type="AlphaFoldDB" id="A0A565BTG2"/>
<evidence type="ECO:0000256" key="5">
    <source>
        <dbReference type="ARBA" id="ARBA00023136"/>
    </source>
</evidence>
<feature type="transmembrane region" description="Helical" evidence="7">
    <location>
        <begin position="520"/>
        <end position="541"/>
    </location>
</feature>
<dbReference type="Proteomes" id="UP000489600">
    <property type="component" value="Unassembled WGS sequence"/>
</dbReference>
<keyword evidence="5 7" id="KW-0472">Membrane</keyword>
<dbReference type="Gene3D" id="1.20.1250.20">
    <property type="entry name" value="MFS general substrate transporter like domains"/>
    <property type="match status" value="1"/>
</dbReference>
<sequence length="560" mass="61670">MAVSVSGDAEAPSMSADSTTKRRSGGWITFPFMMATLFCLTIATWGWLLNLIVFLIEEFNMKRIAAAKIANIVSGFIFMFPAIGAIAADSFFGTIPVISASALISLMGVVLLTLTALIDSLRPKPCETASSLCQSPSPVQLGVLYTAITLASVGAGGMRFTLATAGANQFEKTKDQGSFFNWFFFAWYLAASISATAIVYAEENISWTFGFGLCLAANLLGLMAFIAGKRFYKYDKPLGSPFTTLLRVIFASVVKRKVVISTNEKHYHRESTETPTKSFRFFNRAALKQEDEVKPDGTIRYPWRLCSVQQVEDFKAVIRIIPLALATIFLSTPITTQLSLTVLQGLVMDRSLGPNFKIPAGSLQVITLLSTCLFIIVNDRFLYPFYQKLSGKFPTPLQRVGTGHVFNILSMALTAIVEARRLKIVQNGHFLGSTSVADMSALWLFPPLVIVGIGEAFHFPGNVALCYQEFPESMKSTATSITSVVIGICFYTSTALIDLIQRTTKWLPDDINHARVDNVYWILVIGGVLNLGYFLACSWLYKFRNLEDDDHEKDVAVSPS</sequence>
<dbReference type="GO" id="GO:0022857">
    <property type="term" value="F:transmembrane transporter activity"/>
    <property type="evidence" value="ECO:0007669"/>
    <property type="project" value="InterPro"/>
</dbReference>
<feature type="transmembrane region" description="Helical" evidence="7">
    <location>
        <begin position="358"/>
        <end position="377"/>
    </location>
</feature>
<keyword evidence="4 7" id="KW-1133">Transmembrane helix</keyword>
<dbReference type="SUPFAM" id="SSF103473">
    <property type="entry name" value="MFS general substrate transporter"/>
    <property type="match status" value="1"/>
</dbReference>
<dbReference type="InterPro" id="IPR036259">
    <property type="entry name" value="MFS_trans_sf"/>
</dbReference>
<evidence type="ECO:0000256" key="4">
    <source>
        <dbReference type="ARBA" id="ARBA00022989"/>
    </source>
</evidence>
<dbReference type="GO" id="GO:0016020">
    <property type="term" value="C:membrane"/>
    <property type="evidence" value="ECO:0007669"/>
    <property type="project" value="UniProtKB-SubCell"/>
</dbReference>
<gene>
    <name evidence="8" type="ORF">ANE_LOCUS15138</name>
</gene>
<accession>A0A565BTG2</accession>
<dbReference type="CDD" id="cd17416">
    <property type="entry name" value="MFS_NPF1_2"/>
    <property type="match status" value="1"/>
</dbReference>
<evidence type="ECO:0000256" key="6">
    <source>
        <dbReference type="SAM" id="MobiDB-lite"/>
    </source>
</evidence>
<dbReference type="OrthoDB" id="8904098at2759"/>
<evidence type="ECO:0000256" key="2">
    <source>
        <dbReference type="ARBA" id="ARBA00005982"/>
    </source>
</evidence>
<feature type="transmembrane region" description="Helical" evidence="7">
    <location>
        <begin position="179"/>
        <end position="201"/>
    </location>
</feature>
<feature type="region of interest" description="Disordered" evidence="6">
    <location>
        <begin position="1"/>
        <end position="22"/>
    </location>
</feature>
<comment type="similarity">
    <text evidence="2">Belongs to the major facilitator superfamily. Proton-dependent oligopeptide transporter (POT/PTR) (TC 2.A.17) family.</text>
</comment>
<evidence type="ECO:0000256" key="3">
    <source>
        <dbReference type="ARBA" id="ARBA00022692"/>
    </source>
</evidence>
<keyword evidence="9" id="KW-1185">Reference proteome</keyword>
<comment type="caution">
    <text evidence="8">The sequence shown here is derived from an EMBL/GenBank/DDBJ whole genome shotgun (WGS) entry which is preliminary data.</text>
</comment>
<comment type="subcellular location">
    <subcellularLocation>
        <location evidence="1">Membrane</location>
        <topology evidence="1">Multi-pass membrane protein</topology>
    </subcellularLocation>
</comment>
<feature type="transmembrane region" description="Helical" evidence="7">
    <location>
        <begin position="440"/>
        <end position="459"/>
    </location>
</feature>
<dbReference type="InterPro" id="IPR000109">
    <property type="entry name" value="POT_fam"/>
</dbReference>
<keyword evidence="3 7" id="KW-0812">Transmembrane</keyword>
<evidence type="ECO:0000256" key="7">
    <source>
        <dbReference type="SAM" id="Phobius"/>
    </source>
</evidence>
<organism evidence="8 9">
    <name type="scientific">Arabis nemorensis</name>
    <dbReference type="NCBI Taxonomy" id="586526"/>
    <lineage>
        <taxon>Eukaryota</taxon>
        <taxon>Viridiplantae</taxon>
        <taxon>Streptophyta</taxon>
        <taxon>Embryophyta</taxon>
        <taxon>Tracheophyta</taxon>
        <taxon>Spermatophyta</taxon>
        <taxon>Magnoliopsida</taxon>
        <taxon>eudicotyledons</taxon>
        <taxon>Gunneridae</taxon>
        <taxon>Pentapetalae</taxon>
        <taxon>rosids</taxon>
        <taxon>malvids</taxon>
        <taxon>Brassicales</taxon>
        <taxon>Brassicaceae</taxon>
        <taxon>Arabideae</taxon>
        <taxon>Arabis</taxon>
    </lineage>
</organism>
<dbReference type="EMBL" id="CABITT030000005">
    <property type="protein sequence ID" value="VVB04694.1"/>
    <property type="molecule type" value="Genomic_DNA"/>
</dbReference>
<protein>
    <recommendedName>
        <fullName evidence="10">Major facilitator superfamily (MFS) profile domain-containing protein</fullName>
    </recommendedName>
</protein>
<reference evidence="8" key="1">
    <citation type="submission" date="2019-07" db="EMBL/GenBank/DDBJ databases">
        <authorList>
            <person name="Dittberner H."/>
        </authorList>
    </citation>
    <scope>NUCLEOTIDE SEQUENCE [LARGE SCALE GENOMIC DNA]</scope>
</reference>
<feature type="transmembrane region" description="Helical" evidence="7">
    <location>
        <begin position="32"/>
        <end position="56"/>
    </location>
</feature>
<dbReference type="Pfam" id="PF00854">
    <property type="entry name" value="PTR2"/>
    <property type="match status" value="1"/>
</dbReference>
<feature type="transmembrane region" description="Helical" evidence="7">
    <location>
        <begin position="94"/>
        <end position="118"/>
    </location>
</feature>
<name>A0A565BTG2_9BRAS</name>
<dbReference type="PANTHER" id="PTHR11654">
    <property type="entry name" value="OLIGOPEPTIDE TRANSPORTER-RELATED"/>
    <property type="match status" value="1"/>
</dbReference>
<evidence type="ECO:0000313" key="9">
    <source>
        <dbReference type="Proteomes" id="UP000489600"/>
    </source>
</evidence>
<feature type="transmembrane region" description="Helical" evidence="7">
    <location>
        <begin position="479"/>
        <end position="500"/>
    </location>
</feature>